<keyword evidence="3" id="KW-1185">Reference proteome</keyword>
<organism evidence="2 3">
    <name type="scientific">Lentinus brumalis</name>
    <dbReference type="NCBI Taxonomy" id="2498619"/>
    <lineage>
        <taxon>Eukaryota</taxon>
        <taxon>Fungi</taxon>
        <taxon>Dikarya</taxon>
        <taxon>Basidiomycota</taxon>
        <taxon>Agaricomycotina</taxon>
        <taxon>Agaricomycetes</taxon>
        <taxon>Polyporales</taxon>
        <taxon>Polyporaceae</taxon>
        <taxon>Lentinus</taxon>
    </lineage>
</organism>
<dbReference type="Proteomes" id="UP000256964">
    <property type="component" value="Unassembled WGS sequence"/>
</dbReference>
<sequence length="70" mass="7573">MASSDNPRLAVNQEKFFLGPSHLARMSPMSIPDTRRKDPVPPSFPPHTQCNMTTLNLAPTPIPAALAFSG</sequence>
<gene>
    <name evidence="2" type="ORF">OH76DRAFT_1409591</name>
</gene>
<dbReference type="EMBL" id="KZ857457">
    <property type="protein sequence ID" value="RDX43936.1"/>
    <property type="molecule type" value="Genomic_DNA"/>
</dbReference>
<name>A0A371CUJ8_9APHY</name>
<reference evidence="2 3" key="1">
    <citation type="journal article" date="2018" name="Biotechnol. Biofuels">
        <title>Integrative visual omics of the white-rot fungus Polyporus brumalis exposes the biotechnological potential of its oxidative enzymes for delignifying raw plant biomass.</title>
        <authorList>
            <person name="Miyauchi S."/>
            <person name="Rancon A."/>
            <person name="Drula E."/>
            <person name="Hage H."/>
            <person name="Chaduli D."/>
            <person name="Favel A."/>
            <person name="Grisel S."/>
            <person name="Henrissat B."/>
            <person name="Herpoel-Gimbert I."/>
            <person name="Ruiz-Duenas F.J."/>
            <person name="Chevret D."/>
            <person name="Hainaut M."/>
            <person name="Lin J."/>
            <person name="Wang M."/>
            <person name="Pangilinan J."/>
            <person name="Lipzen A."/>
            <person name="Lesage-Meessen L."/>
            <person name="Navarro D."/>
            <person name="Riley R."/>
            <person name="Grigoriev I.V."/>
            <person name="Zhou S."/>
            <person name="Raouche S."/>
            <person name="Rosso M.N."/>
        </authorList>
    </citation>
    <scope>NUCLEOTIDE SEQUENCE [LARGE SCALE GENOMIC DNA]</scope>
    <source>
        <strain evidence="2 3">BRFM 1820</strain>
    </source>
</reference>
<protein>
    <submittedName>
        <fullName evidence="2">Uncharacterized protein</fullName>
    </submittedName>
</protein>
<evidence type="ECO:0000256" key="1">
    <source>
        <dbReference type="SAM" id="MobiDB-lite"/>
    </source>
</evidence>
<evidence type="ECO:0000313" key="2">
    <source>
        <dbReference type="EMBL" id="RDX43936.1"/>
    </source>
</evidence>
<proteinExistence type="predicted"/>
<evidence type="ECO:0000313" key="3">
    <source>
        <dbReference type="Proteomes" id="UP000256964"/>
    </source>
</evidence>
<dbReference type="AlphaFoldDB" id="A0A371CUJ8"/>
<accession>A0A371CUJ8</accession>
<feature type="region of interest" description="Disordered" evidence="1">
    <location>
        <begin position="23"/>
        <end position="45"/>
    </location>
</feature>